<feature type="domain" description="Ribonucleotide reductase large subunit N-terminal" evidence="12">
    <location>
        <begin position="16"/>
        <end position="90"/>
    </location>
</feature>
<dbReference type="EC" id="1.17.4.1" evidence="11"/>
<protein>
    <recommendedName>
        <fullName evidence="11">Vitamin B12-dependent ribonucleotide reductase</fullName>
        <ecNumber evidence="11">1.17.4.1</ecNumber>
    </recommendedName>
</protein>
<reference evidence="14" key="1">
    <citation type="journal article" date="2020" name="mSystems">
        <title>Genome- and Community-Level Interaction Insights into Carbon Utilization and Element Cycling Functions of Hydrothermarchaeota in Hydrothermal Sediment.</title>
        <authorList>
            <person name="Zhou Z."/>
            <person name="Liu Y."/>
            <person name="Xu W."/>
            <person name="Pan J."/>
            <person name="Luo Z.H."/>
            <person name="Li M."/>
        </authorList>
    </citation>
    <scope>NUCLEOTIDE SEQUENCE [LARGE SCALE GENOMIC DNA]</scope>
    <source>
        <strain evidence="14">SpSt-143</strain>
    </source>
</reference>
<feature type="domain" description="Ribonucleotide reductase large subunit C-terminal" evidence="13">
    <location>
        <begin position="95"/>
        <end position="589"/>
    </location>
</feature>
<sequence length="620" mass="69231">MKVTLGPELAPHFHEPVSWQIWDAKYRYREGTQLRDQTIEDTWRRVAQAVAAAEPETERARWAERFYRVLYGFKFLPGGRILAGAGTRHRVTLFNCFVMGIIEDSLEGILDSLKEGALTMQQGGGVGYDFSTLRPAGTRARTTGTIASGPVSFMHIWDATCATLLSTGVRRGAMMATLRCDHPDIEAFITAKHQAGVLTHFNLSVQVFDAFMEAVRRDLDWPLVFPAASLESEPLGDRPIVYRRWTGTDRPVPCRILRVVKARALWDAILRSTYDYAEPGVLFIDTINRVNNLAYREYITATNPCGEQPLPPYGACNLGSLNLTRFVRHPFTPEAALDWEGLRETVAVAVRLLDNVIDVSGFPLPAQAEQARATRRIGLGITGLADALIMLGLHYASEEARRLAAQLMRTICYTAYRTSIALAREKGPFPFFERERYLESPFIQALPEDLRQGIATYGIRNSHLLSIAPTGTTSLLANNISSGIEPVFAYRYTRHVLNANGERQSYTLTDYALRLWHQLHGETAALPEAFVDAQHLDPFEHLKMQAALQPYVDGAISKTINVPPDTPFSTFRQLYDWAYDHGLKGCTTYRPSAVRGAVLEVVSGSMGESTHCCSIEREAD</sequence>
<evidence type="ECO:0000256" key="5">
    <source>
        <dbReference type="ARBA" id="ARBA00022741"/>
    </source>
</evidence>
<keyword evidence="8" id="KW-1015">Disulfide bond</keyword>
<evidence type="ECO:0000259" key="12">
    <source>
        <dbReference type="Pfam" id="PF00317"/>
    </source>
</evidence>
<evidence type="ECO:0000256" key="8">
    <source>
        <dbReference type="ARBA" id="ARBA00023157"/>
    </source>
</evidence>
<keyword evidence="3 11" id="KW-0846">Cobalamin</keyword>
<dbReference type="InterPro" id="IPR000788">
    <property type="entry name" value="RNR_lg_C"/>
</dbReference>
<proteinExistence type="inferred from homology"/>
<gene>
    <name evidence="14" type="ORF">ENO59_11680</name>
</gene>
<evidence type="ECO:0000256" key="11">
    <source>
        <dbReference type="RuleBase" id="RU364064"/>
    </source>
</evidence>
<dbReference type="CDD" id="cd02888">
    <property type="entry name" value="RNR_II_dimer"/>
    <property type="match status" value="1"/>
</dbReference>
<evidence type="ECO:0000256" key="4">
    <source>
        <dbReference type="ARBA" id="ARBA00022634"/>
    </source>
</evidence>
<dbReference type="PRINTS" id="PR01183">
    <property type="entry name" value="RIBORDTASEM1"/>
</dbReference>
<organism evidence="14">
    <name type="scientific">Rhodothermus marinus</name>
    <name type="common">Rhodothermus obamensis</name>
    <dbReference type="NCBI Taxonomy" id="29549"/>
    <lineage>
        <taxon>Bacteria</taxon>
        <taxon>Pseudomonadati</taxon>
        <taxon>Rhodothermota</taxon>
        <taxon>Rhodothermia</taxon>
        <taxon>Rhodothermales</taxon>
        <taxon>Rhodothermaceae</taxon>
        <taxon>Rhodothermus</taxon>
    </lineage>
</organism>
<evidence type="ECO:0000256" key="7">
    <source>
        <dbReference type="ARBA" id="ARBA00023116"/>
    </source>
</evidence>
<keyword evidence="9 11" id="KW-0170">Cobalt</keyword>
<dbReference type="GO" id="GO:0071897">
    <property type="term" value="P:DNA biosynthetic process"/>
    <property type="evidence" value="ECO:0007669"/>
    <property type="project" value="UniProtKB-KW"/>
</dbReference>
<keyword evidence="5 11" id="KW-0547">Nucleotide-binding</keyword>
<evidence type="ECO:0000313" key="14">
    <source>
        <dbReference type="EMBL" id="HER97144.1"/>
    </source>
</evidence>
<evidence type="ECO:0000256" key="10">
    <source>
        <dbReference type="ARBA" id="ARBA00047754"/>
    </source>
</evidence>
<dbReference type="PANTHER" id="PTHR43371">
    <property type="entry name" value="VITAMIN B12-DEPENDENT RIBONUCLEOTIDE REDUCTASE"/>
    <property type="match status" value="1"/>
</dbReference>
<evidence type="ECO:0000256" key="1">
    <source>
        <dbReference type="ARBA" id="ARBA00001922"/>
    </source>
</evidence>
<evidence type="ECO:0000259" key="13">
    <source>
        <dbReference type="Pfam" id="PF02867"/>
    </source>
</evidence>
<dbReference type="GO" id="GO:0005524">
    <property type="term" value="F:ATP binding"/>
    <property type="evidence" value="ECO:0007669"/>
    <property type="project" value="InterPro"/>
</dbReference>
<dbReference type="PANTHER" id="PTHR43371:SF1">
    <property type="entry name" value="RIBONUCLEOSIDE-DIPHOSPHATE REDUCTASE"/>
    <property type="match status" value="1"/>
</dbReference>
<dbReference type="Pfam" id="PF02867">
    <property type="entry name" value="Ribonuc_red_lgC"/>
    <property type="match status" value="1"/>
</dbReference>
<dbReference type="Gene3D" id="3.20.70.20">
    <property type="match status" value="1"/>
</dbReference>
<keyword evidence="4 11" id="KW-0237">DNA synthesis</keyword>
<comment type="caution">
    <text evidence="14">The sequence shown here is derived from an EMBL/GenBank/DDBJ whole genome shotgun (WGS) entry which is preliminary data.</text>
</comment>
<dbReference type="InterPro" id="IPR050862">
    <property type="entry name" value="RdRp_reductase_class-2"/>
</dbReference>
<dbReference type="SUPFAM" id="SSF51998">
    <property type="entry name" value="PFL-like glycyl radical enzymes"/>
    <property type="match status" value="1"/>
</dbReference>
<comment type="similarity">
    <text evidence="2 11">Belongs to the ribonucleoside diphosphate reductase class-2 family.</text>
</comment>
<evidence type="ECO:0000256" key="3">
    <source>
        <dbReference type="ARBA" id="ARBA00022628"/>
    </source>
</evidence>
<comment type="cofactor">
    <cofactor evidence="1 11">
        <name>adenosylcob(III)alamin</name>
        <dbReference type="ChEBI" id="CHEBI:18408"/>
    </cofactor>
</comment>
<dbReference type="InterPro" id="IPR013344">
    <property type="entry name" value="RNR_NrdJ/NrdZ"/>
</dbReference>
<evidence type="ECO:0000256" key="9">
    <source>
        <dbReference type="ARBA" id="ARBA00023285"/>
    </source>
</evidence>
<dbReference type="EMBL" id="DSGB01000006">
    <property type="protein sequence ID" value="HER97144.1"/>
    <property type="molecule type" value="Genomic_DNA"/>
</dbReference>
<comment type="catalytic activity">
    <reaction evidence="10 11">
        <text>a 2'-deoxyribonucleoside 5'-diphosphate + [thioredoxin]-disulfide + H2O = a ribonucleoside 5'-diphosphate + [thioredoxin]-dithiol</text>
        <dbReference type="Rhea" id="RHEA:23252"/>
        <dbReference type="Rhea" id="RHEA-COMP:10698"/>
        <dbReference type="Rhea" id="RHEA-COMP:10700"/>
        <dbReference type="ChEBI" id="CHEBI:15377"/>
        <dbReference type="ChEBI" id="CHEBI:29950"/>
        <dbReference type="ChEBI" id="CHEBI:50058"/>
        <dbReference type="ChEBI" id="CHEBI:57930"/>
        <dbReference type="ChEBI" id="CHEBI:73316"/>
        <dbReference type="EC" id="1.17.4.1"/>
    </reaction>
</comment>
<dbReference type="GO" id="GO:0009263">
    <property type="term" value="P:deoxyribonucleotide biosynthetic process"/>
    <property type="evidence" value="ECO:0007669"/>
    <property type="project" value="UniProtKB-KW"/>
</dbReference>
<dbReference type="Pfam" id="PF00317">
    <property type="entry name" value="Ribonuc_red_lgN"/>
    <property type="match status" value="1"/>
</dbReference>
<accession>A0A7V2B2K3</accession>
<keyword evidence="7" id="KW-0215">Deoxyribonucleotide synthesis</keyword>
<comment type="function">
    <text evidence="11">Catalyzes the reduction of ribonucleotides to deoxyribonucleotides. May function to provide a pool of deoxyribonucleotide precursors for DNA repair during oxygen limitation and/or for immediate growth after restoration of oxygen.</text>
</comment>
<dbReference type="InterPro" id="IPR013509">
    <property type="entry name" value="RNR_lsu_N"/>
</dbReference>
<keyword evidence="6 11" id="KW-0560">Oxidoreductase</keyword>
<dbReference type="NCBIfam" id="TIGR02504">
    <property type="entry name" value="NrdJ_Z"/>
    <property type="match status" value="1"/>
</dbReference>
<name>A0A7V2B2K3_RHOMR</name>
<dbReference type="GO" id="GO:0031419">
    <property type="term" value="F:cobalamin binding"/>
    <property type="evidence" value="ECO:0007669"/>
    <property type="project" value="UniProtKB-KW"/>
</dbReference>
<dbReference type="GO" id="GO:0004748">
    <property type="term" value="F:ribonucleoside-diphosphate reductase activity, thioredoxin disulfide as acceptor"/>
    <property type="evidence" value="ECO:0007669"/>
    <property type="project" value="UniProtKB-EC"/>
</dbReference>
<evidence type="ECO:0000256" key="2">
    <source>
        <dbReference type="ARBA" id="ARBA00007405"/>
    </source>
</evidence>
<dbReference type="AlphaFoldDB" id="A0A7V2B2K3"/>
<evidence type="ECO:0000256" key="6">
    <source>
        <dbReference type="ARBA" id="ARBA00023002"/>
    </source>
</evidence>